<comment type="caution">
    <text evidence="2">The sequence shown here is derived from an EMBL/GenBank/DDBJ whole genome shotgun (WGS) entry which is preliminary data.</text>
</comment>
<protein>
    <submittedName>
        <fullName evidence="2">Uncharacterized protein</fullName>
    </submittedName>
</protein>
<sequence>ARWRTDSDSSTQNRKGAKKALRKKIRRLKWGAEPVLSPEAEVPEAADSEEVLGLPITPEEEAAAIKTLEAQGIKKPEAYKPITEVPKPSLLDLATVELPDPPKTVPFGPILPETPKTMVVEIDPALYVSDSGLRQEWDGRLRRS</sequence>
<evidence type="ECO:0000256" key="1">
    <source>
        <dbReference type="SAM" id="MobiDB-lite"/>
    </source>
</evidence>
<feature type="region of interest" description="Disordered" evidence="1">
    <location>
        <begin position="1"/>
        <end position="20"/>
    </location>
</feature>
<accession>A0A0F9EAW4</accession>
<proteinExistence type="predicted"/>
<gene>
    <name evidence="2" type="ORF">LCGC14_2176240</name>
</gene>
<name>A0A0F9EAW4_9ZZZZ</name>
<reference evidence="2" key="1">
    <citation type="journal article" date="2015" name="Nature">
        <title>Complex archaea that bridge the gap between prokaryotes and eukaryotes.</title>
        <authorList>
            <person name="Spang A."/>
            <person name="Saw J.H."/>
            <person name="Jorgensen S.L."/>
            <person name="Zaremba-Niedzwiedzka K."/>
            <person name="Martijn J."/>
            <person name="Lind A.E."/>
            <person name="van Eijk R."/>
            <person name="Schleper C."/>
            <person name="Guy L."/>
            <person name="Ettema T.J."/>
        </authorList>
    </citation>
    <scope>NUCLEOTIDE SEQUENCE</scope>
</reference>
<dbReference type="EMBL" id="LAZR01028211">
    <property type="protein sequence ID" value="KKL63321.1"/>
    <property type="molecule type" value="Genomic_DNA"/>
</dbReference>
<organism evidence="2">
    <name type="scientific">marine sediment metagenome</name>
    <dbReference type="NCBI Taxonomy" id="412755"/>
    <lineage>
        <taxon>unclassified sequences</taxon>
        <taxon>metagenomes</taxon>
        <taxon>ecological metagenomes</taxon>
    </lineage>
</organism>
<evidence type="ECO:0000313" key="2">
    <source>
        <dbReference type="EMBL" id="KKL63321.1"/>
    </source>
</evidence>
<feature type="non-terminal residue" evidence="2">
    <location>
        <position position="1"/>
    </location>
</feature>
<dbReference type="AlphaFoldDB" id="A0A0F9EAW4"/>